<dbReference type="SUPFAM" id="SSF111369">
    <property type="entry name" value="HlyD-like secretion proteins"/>
    <property type="match status" value="2"/>
</dbReference>
<evidence type="ECO:0000259" key="12">
    <source>
        <dbReference type="Pfam" id="PF25917"/>
    </source>
</evidence>
<evidence type="ECO:0000256" key="2">
    <source>
        <dbReference type="ARBA" id="ARBA00009477"/>
    </source>
</evidence>
<dbReference type="STRING" id="1292034.OR37_01813"/>
<keyword evidence="8 10" id="KW-0472">Membrane</keyword>
<evidence type="ECO:0000256" key="5">
    <source>
        <dbReference type="ARBA" id="ARBA00022519"/>
    </source>
</evidence>
<sequence>MFDNEASGQIPAANTPVAVSAPKAADTSKRKQLFAGLAGLTLAAGLGYGAWYALVGSHHVETDNAYVAADVAQITPLVGGPVRSVEVRDTQTVTRGQVLVTLDDSDARIALASAQADLAKAERRVRGYLATDQSLAAQITAREADQTRAAASLASAQADLERARIDLERRKALAANGAVSGDELTRAQNAFANAQAAAASAKAAETQAQANRAAAVGSLTANAALTDGTTVDTNPEVASARARVEQAKLDLERTVIRAPIDGVVTRRNVQIGQRVAPGAPLMQVAPIQQAYVDANFKEGQLRKVAIGQPVELKSDLYGGSVTYHGKVVGLSGGTGSAFAMIPAQNATGNWIKVVQRLPVRIALDPAELKARPLRVGLSMTAAIDTRR</sequence>
<gene>
    <name evidence="13" type="ORF">OR37_01813</name>
</gene>
<evidence type="ECO:0000256" key="3">
    <source>
        <dbReference type="ARBA" id="ARBA00022448"/>
    </source>
</evidence>
<evidence type="ECO:0000256" key="6">
    <source>
        <dbReference type="ARBA" id="ARBA00022692"/>
    </source>
</evidence>
<keyword evidence="5" id="KW-0997">Cell inner membrane</keyword>
<dbReference type="Gene3D" id="2.40.30.170">
    <property type="match status" value="1"/>
</dbReference>
<dbReference type="OrthoDB" id="9811754at2"/>
<keyword evidence="7 10" id="KW-1133">Transmembrane helix</keyword>
<comment type="similarity">
    <text evidence="2">Belongs to the membrane fusion protein (MFP) (TC 8.A.1) family.</text>
</comment>
<keyword evidence="3" id="KW-0813">Transport</keyword>
<keyword evidence="4" id="KW-1003">Cell membrane</keyword>
<proteinExistence type="inferred from homology"/>
<evidence type="ECO:0000313" key="14">
    <source>
        <dbReference type="Proteomes" id="UP000013063"/>
    </source>
</evidence>
<feature type="domain" description="Multidrug resistance protein MdtA-like alpha-helical hairpin" evidence="11">
    <location>
        <begin position="147"/>
        <end position="211"/>
    </location>
</feature>
<dbReference type="GO" id="GO:1990961">
    <property type="term" value="P:xenobiotic detoxification by transmembrane export across the plasma membrane"/>
    <property type="evidence" value="ECO:0007669"/>
    <property type="project" value="UniProtKB-ARBA"/>
</dbReference>
<dbReference type="AlphaFoldDB" id="R0EJZ3"/>
<feature type="coiled-coil region" evidence="9">
    <location>
        <begin position="111"/>
        <end position="204"/>
    </location>
</feature>
<keyword evidence="14" id="KW-1185">Reference proteome</keyword>
<evidence type="ECO:0000256" key="4">
    <source>
        <dbReference type="ARBA" id="ARBA00022475"/>
    </source>
</evidence>
<comment type="subcellular location">
    <subcellularLocation>
        <location evidence="1">Cell inner membrane</location>
        <topology evidence="1">Single-pass membrane protein</topology>
    </subcellularLocation>
</comment>
<dbReference type="Pfam" id="PF25917">
    <property type="entry name" value="BSH_RND"/>
    <property type="match status" value="1"/>
</dbReference>
<dbReference type="GO" id="GO:0015721">
    <property type="term" value="P:bile acid and bile salt transport"/>
    <property type="evidence" value="ECO:0007669"/>
    <property type="project" value="UniProtKB-ARBA"/>
</dbReference>
<comment type="caution">
    <text evidence="13">The sequence shown here is derived from an EMBL/GenBank/DDBJ whole genome shotgun (WGS) entry which is preliminary data.</text>
</comment>
<dbReference type="Pfam" id="PF25876">
    <property type="entry name" value="HH_MFP_RND"/>
    <property type="match status" value="1"/>
</dbReference>
<dbReference type="Proteomes" id="UP000013063">
    <property type="component" value="Unassembled WGS sequence"/>
</dbReference>
<evidence type="ECO:0000256" key="8">
    <source>
        <dbReference type="ARBA" id="ARBA00023136"/>
    </source>
</evidence>
<dbReference type="PATRIC" id="fig|1292034.3.peg.1802"/>
<dbReference type="InterPro" id="IPR058624">
    <property type="entry name" value="MdtA-like_HH"/>
</dbReference>
<feature type="domain" description="Multidrug resistance protein MdtA-like barrel-sandwich hybrid" evidence="12">
    <location>
        <begin position="71"/>
        <end position="281"/>
    </location>
</feature>
<reference evidence="13 14" key="1">
    <citation type="journal article" date="2013" name="Genome Announc.">
        <title>Draft Genome Sequence for Caulobacter sp. Strain OR37, a Bacterium Tolerant to Heavy Metals.</title>
        <authorList>
            <person name="Utturkar S.M."/>
            <person name="Bollmann A."/>
            <person name="Brzoska R.M."/>
            <person name="Klingeman D.M."/>
            <person name="Epstein S.E."/>
            <person name="Palumbo A.V."/>
            <person name="Brown S.D."/>
        </authorList>
    </citation>
    <scope>NUCLEOTIDE SEQUENCE [LARGE SCALE GENOMIC DNA]</scope>
    <source>
        <strain evidence="13 14">OR37</strain>
    </source>
</reference>
<accession>R0EJZ3</accession>
<dbReference type="GO" id="GO:0005886">
    <property type="term" value="C:plasma membrane"/>
    <property type="evidence" value="ECO:0007669"/>
    <property type="project" value="UniProtKB-SubCell"/>
</dbReference>
<dbReference type="PANTHER" id="PTHR30386:SF19">
    <property type="entry name" value="MULTIDRUG EXPORT PROTEIN EMRA-RELATED"/>
    <property type="match status" value="1"/>
</dbReference>
<dbReference type="eggNOG" id="COG1566">
    <property type="taxonomic scope" value="Bacteria"/>
</dbReference>
<name>R0EJZ3_CAUVI</name>
<dbReference type="InterPro" id="IPR050739">
    <property type="entry name" value="MFP"/>
</dbReference>
<dbReference type="InterPro" id="IPR058625">
    <property type="entry name" value="MdtA-like_BSH"/>
</dbReference>
<evidence type="ECO:0000256" key="7">
    <source>
        <dbReference type="ARBA" id="ARBA00022989"/>
    </source>
</evidence>
<evidence type="ECO:0000256" key="1">
    <source>
        <dbReference type="ARBA" id="ARBA00004377"/>
    </source>
</evidence>
<dbReference type="FunFam" id="2.40.30.170:FF:000003">
    <property type="entry name" value="Multidrug resistance protein A"/>
    <property type="match status" value="1"/>
</dbReference>
<dbReference type="PRINTS" id="PR01490">
    <property type="entry name" value="RTXTOXIND"/>
</dbReference>
<keyword evidence="6 10" id="KW-0812">Transmembrane</keyword>
<evidence type="ECO:0000313" key="13">
    <source>
        <dbReference type="EMBL" id="ENZ82259.1"/>
    </source>
</evidence>
<protein>
    <submittedName>
        <fullName evidence="13">Multidrug resistance efflux pump</fullName>
    </submittedName>
</protein>
<evidence type="ECO:0000259" key="11">
    <source>
        <dbReference type="Pfam" id="PF25876"/>
    </source>
</evidence>
<dbReference type="RefSeq" id="WP_004618415.1">
    <property type="nucleotide sequence ID" value="NZ_APMP01000008.1"/>
</dbReference>
<organism evidence="13 14">
    <name type="scientific">Caulobacter vibrioides OR37</name>
    <dbReference type="NCBI Taxonomy" id="1292034"/>
    <lineage>
        <taxon>Bacteria</taxon>
        <taxon>Pseudomonadati</taxon>
        <taxon>Pseudomonadota</taxon>
        <taxon>Alphaproteobacteria</taxon>
        <taxon>Caulobacterales</taxon>
        <taxon>Caulobacteraceae</taxon>
        <taxon>Caulobacter</taxon>
    </lineage>
</organism>
<dbReference type="PANTHER" id="PTHR30386">
    <property type="entry name" value="MEMBRANE FUSION SUBUNIT OF EMRAB-TOLC MULTIDRUG EFFLUX PUMP"/>
    <property type="match status" value="1"/>
</dbReference>
<evidence type="ECO:0000256" key="9">
    <source>
        <dbReference type="SAM" id="Coils"/>
    </source>
</evidence>
<dbReference type="GO" id="GO:0046677">
    <property type="term" value="P:response to antibiotic"/>
    <property type="evidence" value="ECO:0007669"/>
    <property type="project" value="UniProtKB-ARBA"/>
</dbReference>
<dbReference type="Gene3D" id="2.40.50.100">
    <property type="match status" value="1"/>
</dbReference>
<dbReference type="Gene3D" id="1.10.287.470">
    <property type="entry name" value="Helix hairpin bin"/>
    <property type="match status" value="2"/>
</dbReference>
<keyword evidence="9" id="KW-0175">Coiled coil</keyword>
<evidence type="ECO:0000256" key="10">
    <source>
        <dbReference type="SAM" id="Phobius"/>
    </source>
</evidence>
<dbReference type="EMBL" id="APMP01000008">
    <property type="protein sequence ID" value="ENZ82259.1"/>
    <property type="molecule type" value="Genomic_DNA"/>
</dbReference>
<feature type="transmembrane region" description="Helical" evidence="10">
    <location>
        <begin position="33"/>
        <end position="54"/>
    </location>
</feature>